<dbReference type="InterPro" id="IPR011970">
    <property type="entry name" value="MltB_2"/>
</dbReference>
<dbReference type="SUPFAM" id="SSF53955">
    <property type="entry name" value="Lysozyme-like"/>
    <property type="match status" value="1"/>
</dbReference>
<dbReference type="Gene3D" id="1.10.8.350">
    <property type="entry name" value="Bacterial muramidase"/>
    <property type="match status" value="1"/>
</dbReference>
<dbReference type="AlphaFoldDB" id="A0A318N6V1"/>
<dbReference type="Proteomes" id="UP000247565">
    <property type="component" value="Unassembled WGS sequence"/>
</dbReference>
<dbReference type="Gene3D" id="1.10.530.10">
    <property type="match status" value="1"/>
</dbReference>
<comment type="caution">
    <text evidence="2">The sequence shown here is derived from an EMBL/GenBank/DDBJ whole genome shotgun (WGS) entry which is preliminary data.</text>
</comment>
<feature type="domain" description="Transglycosylase SLT" evidence="1">
    <location>
        <begin position="44"/>
        <end position="329"/>
    </location>
</feature>
<dbReference type="NCBIfam" id="TIGR02283">
    <property type="entry name" value="MltB_2"/>
    <property type="match status" value="1"/>
</dbReference>
<dbReference type="OrthoDB" id="9808544at2"/>
<dbReference type="GO" id="GO:0008933">
    <property type="term" value="F:peptidoglycan lytic transglycosylase activity"/>
    <property type="evidence" value="ECO:0007669"/>
    <property type="project" value="TreeGrafter"/>
</dbReference>
<dbReference type="Pfam" id="PF13406">
    <property type="entry name" value="SLT_2"/>
    <property type="match status" value="1"/>
</dbReference>
<evidence type="ECO:0000313" key="2">
    <source>
        <dbReference type="EMBL" id="PXZ00822.1"/>
    </source>
</evidence>
<dbReference type="EMBL" id="QGLT01000002">
    <property type="protein sequence ID" value="PXZ00822.1"/>
    <property type="molecule type" value="Genomic_DNA"/>
</dbReference>
<dbReference type="InterPro" id="IPR043426">
    <property type="entry name" value="MltB-like"/>
</dbReference>
<proteinExistence type="predicted"/>
<dbReference type="InterPro" id="IPR031304">
    <property type="entry name" value="SLT_2"/>
</dbReference>
<organism evidence="2 3">
    <name type="scientific">Commensalibacter melissae</name>
    <dbReference type="NCBI Taxonomy" id="2070537"/>
    <lineage>
        <taxon>Bacteria</taxon>
        <taxon>Pseudomonadati</taxon>
        <taxon>Pseudomonadota</taxon>
        <taxon>Alphaproteobacteria</taxon>
        <taxon>Acetobacterales</taxon>
        <taxon>Acetobacteraceae</taxon>
    </lineage>
</organism>
<reference evidence="2 3" key="1">
    <citation type="submission" date="2018-05" db="EMBL/GenBank/DDBJ databases">
        <title>Reference genomes for bee gut microbiota database.</title>
        <authorList>
            <person name="Ellegaard K.M."/>
        </authorList>
    </citation>
    <scope>NUCLEOTIDE SEQUENCE [LARGE SCALE GENOMIC DNA]</scope>
    <source>
        <strain evidence="2 3">ESL0284</strain>
    </source>
</reference>
<protein>
    <submittedName>
        <fullName evidence="2">Lytic murein transglycosylase</fullName>
    </submittedName>
</protein>
<dbReference type="PANTHER" id="PTHR30163">
    <property type="entry name" value="MEMBRANE-BOUND LYTIC MUREIN TRANSGLYCOSYLASE B"/>
    <property type="match status" value="1"/>
</dbReference>
<gene>
    <name evidence="2" type="ORF">DK869_05395</name>
</gene>
<evidence type="ECO:0000259" key="1">
    <source>
        <dbReference type="Pfam" id="PF13406"/>
    </source>
</evidence>
<accession>A0A318N6V1</accession>
<dbReference type="RefSeq" id="WP_110438962.1">
    <property type="nucleotide sequence ID" value="NZ_CP046393.1"/>
</dbReference>
<dbReference type="InterPro" id="IPR023346">
    <property type="entry name" value="Lysozyme-like_dom_sf"/>
</dbReference>
<name>A0A318N6V1_9PROT</name>
<dbReference type="PANTHER" id="PTHR30163:SF8">
    <property type="entry name" value="LYTIC MUREIN TRANSGLYCOSYLASE"/>
    <property type="match status" value="1"/>
</dbReference>
<dbReference type="FunFam" id="1.10.8.350:FF:000001">
    <property type="entry name" value="Lytic murein transglycosylase B"/>
    <property type="match status" value="1"/>
</dbReference>
<keyword evidence="3" id="KW-1185">Reference proteome</keyword>
<dbReference type="CDD" id="cd13399">
    <property type="entry name" value="Slt35-like"/>
    <property type="match status" value="1"/>
</dbReference>
<dbReference type="GO" id="GO:0009253">
    <property type="term" value="P:peptidoglycan catabolic process"/>
    <property type="evidence" value="ECO:0007669"/>
    <property type="project" value="TreeGrafter"/>
</dbReference>
<evidence type="ECO:0000313" key="3">
    <source>
        <dbReference type="Proteomes" id="UP000247565"/>
    </source>
</evidence>
<sequence length="333" mass="38024">MRRRQFLANSIGTAVMAVGSGKFVFSNIPVFARSSSEYKSFLFNIYQQAVQLGMNASIMRHALNYSLPNKKVIELDHKQPEFVMTWQQYYKKVITVEKIEQGRNKFHELQTFLTALWQSYEVDPSILVGIWGIESFYGKFLGKFNVIDALATLAYEGRRAKFFKIELMNALRILNHRNINPENMMGSYAGAMGQPQFMPSAYLRYAVDFSGNGHPNIWTNEKDVLASIANYLKKNGWHGSEPWGQKILLPNDFNGSYIGHHVSKTLGEWKSMGVKRSDGSDFSRLDIYGSILKPDEKNNNGFMIYHNFNVIRRYNPSDYYALAVGLLGDAMIA</sequence>